<accession>A0A0S2I2X8</accession>
<dbReference type="SUPFAM" id="SSF103088">
    <property type="entry name" value="OmpA-like"/>
    <property type="match status" value="1"/>
</dbReference>
<evidence type="ECO:0000313" key="7">
    <source>
        <dbReference type="EMBL" id="ALO16771.1"/>
    </source>
</evidence>
<feature type="transmembrane region" description="Helical" evidence="5">
    <location>
        <begin position="40"/>
        <end position="56"/>
    </location>
</feature>
<dbReference type="InterPro" id="IPR050330">
    <property type="entry name" value="Bact_OuterMem_StrucFunc"/>
</dbReference>
<dbReference type="Gene3D" id="2.60.120.260">
    <property type="entry name" value="Galactose-binding domain-like"/>
    <property type="match status" value="1"/>
</dbReference>
<dbReference type="Proteomes" id="UP000064893">
    <property type="component" value="Chromosome"/>
</dbReference>
<keyword evidence="8" id="KW-1185">Reference proteome</keyword>
<name>A0A0S2I2X8_9BACT</name>
<organism evidence="7 8">
    <name type="scientific">Salinivirga cyanobacteriivorans</name>
    <dbReference type="NCBI Taxonomy" id="1307839"/>
    <lineage>
        <taxon>Bacteria</taxon>
        <taxon>Pseudomonadati</taxon>
        <taxon>Bacteroidota</taxon>
        <taxon>Bacteroidia</taxon>
        <taxon>Bacteroidales</taxon>
        <taxon>Salinivirgaceae</taxon>
        <taxon>Salinivirga</taxon>
    </lineage>
</organism>
<keyword evidence="2 4" id="KW-0472">Membrane</keyword>
<reference evidence="7 8" key="1">
    <citation type="submission" date="2015-11" db="EMBL/GenBank/DDBJ databases">
        <title>Description and complete genome sequence of a novel strain predominating in hypersaline microbial mats and representing a new family of the Bacteriodetes phylum.</title>
        <authorList>
            <person name="Spring S."/>
            <person name="Bunk B."/>
            <person name="Sproer C."/>
            <person name="Klenk H.-P."/>
        </authorList>
    </citation>
    <scope>NUCLEOTIDE SEQUENCE [LARGE SCALE GENOMIC DNA]</scope>
    <source>
        <strain evidence="7 8">L21-Spi-D4</strain>
    </source>
</reference>
<dbReference type="Pfam" id="PF00691">
    <property type="entry name" value="OmpA"/>
    <property type="match status" value="1"/>
</dbReference>
<dbReference type="PROSITE" id="PS51123">
    <property type="entry name" value="OMPA_2"/>
    <property type="match status" value="1"/>
</dbReference>
<dbReference type="InterPro" id="IPR006664">
    <property type="entry name" value="OMP_bac"/>
</dbReference>
<keyword evidence="5" id="KW-0812">Transmembrane</keyword>
<evidence type="ECO:0000256" key="1">
    <source>
        <dbReference type="ARBA" id="ARBA00004442"/>
    </source>
</evidence>
<dbReference type="PANTHER" id="PTHR30329">
    <property type="entry name" value="STATOR ELEMENT OF FLAGELLAR MOTOR COMPLEX"/>
    <property type="match status" value="1"/>
</dbReference>
<evidence type="ECO:0000313" key="8">
    <source>
        <dbReference type="Proteomes" id="UP000064893"/>
    </source>
</evidence>
<proteinExistence type="predicted"/>
<dbReference type="Gene3D" id="3.30.1330.60">
    <property type="entry name" value="OmpA-like domain"/>
    <property type="match status" value="1"/>
</dbReference>
<dbReference type="KEGG" id="blq:L21SP5_03156"/>
<evidence type="ECO:0000259" key="6">
    <source>
        <dbReference type="PROSITE" id="PS51123"/>
    </source>
</evidence>
<dbReference type="InterPro" id="IPR006665">
    <property type="entry name" value="OmpA-like"/>
</dbReference>
<dbReference type="InterPro" id="IPR036737">
    <property type="entry name" value="OmpA-like_sf"/>
</dbReference>
<evidence type="ECO:0000256" key="4">
    <source>
        <dbReference type="PROSITE-ProRule" id="PRU00473"/>
    </source>
</evidence>
<keyword evidence="3" id="KW-0998">Cell outer membrane</keyword>
<dbReference type="CDD" id="cd07185">
    <property type="entry name" value="OmpA_C-like"/>
    <property type="match status" value="1"/>
</dbReference>
<protein>
    <submittedName>
        <fullName evidence="7">Root adhesin</fullName>
    </submittedName>
</protein>
<feature type="domain" description="OmpA-like" evidence="6">
    <location>
        <begin position="379"/>
        <end position="495"/>
    </location>
</feature>
<sequence>MQALKQNKEINRGYRHCLQHLHANILEVNSRQNSILMKKFLFGILILLVMPHFTFSQENLVLNPGFEEYTDCPLRHTPEDVTTVLIPHWTFPNKTASDYFNKCSDQGAGIPSNFAGYSHAKQGEGYAGAILSGSTFTHREYLQGELSEPMKKGQRYCVSFYYKLASGSRFAIDQLGLHLSNEKLAFKTKKEIDVEPQLKNPKGIFLVNTHEWKHFCRVYKADGGEQFLSIGNFHSYEETNYVGVEKKNKSSHSLTDYAYYYFDQVEVREITNCEACACIPHDLQVAVVDSFYTGGFNPITGKIDQKRNDGRVRISVQGGTKPYDVQWNTGNESMSVKNLAAGTYKYTVTDALNCIREGEVKFVAPKVEDTEKEDDLFNIKEGTAIVLNNIFFETGKTALLPQSYTELDKVAAFIKDNNISKIEISGHTDDVGNPQYNQKLSEGRAKAVVDYLVSQGVSPDVLTYKGYGQDKPVDTNKTAEGRANNRRVEFFLLKK</sequence>
<dbReference type="PANTHER" id="PTHR30329:SF21">
    <property type="entry name" value="LIPOPROTEIN YIAD-RELATED"/>
    <property type="match status" value="1"/>
</dbReference>
<dbReference type="STRING" id="1307839.L21SP5_03156"/>
<evidence type="ECO:0000256" key="3">
    <source>
        <dbReference type="ARBA" id="ARBA00023237"/>
    </source>
</evidence>
<dbReference type="EMBL" id="CP013118">
    <property type="protein sequence ID" value="ALO16771.1"/>
    <property type="molecule type" value="Genomic_DNA"/>
</dbReference>
<dbReference type="PRINTS" id="PR01021">
    <property type="entry name" value="OMPADOMAIN"/>
</dbReference>
<dbReference type="AlphaFoldDB" id="A0A0S2I2X8"/>
<keyword evidence="5" id="KW-1133">Transmembrane helix</keyword>
<gene>
    <name evidence="7" type="primary">oprF_4</name>
    <name evidence="7" type="ORF">L21SP5_03156</name>
</gene>
<evidence type="ECO:0000256" key="2">
    <source>
        <dbReference type="ARBA" id="ARBA00023136"/>
    </source>
</evidence>
<comment type="subcellular location">
    <subcellularLocation>
        <location evidence="1">Cell outer membrane</location>
    </subcellularLocation>
</comment>
<dbReference type="GO" id="GO:0009279">
    <property type="term" value="C:cell outer membrane"/>
    <property type="evidence" value="ECO:0007669"/>
    <property type="project" value="UniProtKB-SubCell"/>
</dbReference>
<evidence type="ECO:0000256" key="5">
    <source>
        <dbReference type="SAM" id="Phobius"/>
    </source>
</evidence>